<dbReference type="EMBL" id="PDLN01000001">
    <property type="protein sequence ID" value="RDW94853.1"/>
    <property type="molecule type" value="Genomic_DNA"/>
</dbReference>
<sequence length="158" mass="17267">MTASQNENPTAPRSQNQEAPTHGLWSPAPRQPAAASPAPCSGPQLWTPTRGRQEAVSEAPPTLKDQLAEAMSDSMFAVKTDRNEGQDVVRSQEILDAYAARQRPLETGLPAVTTPTWDLDDLDEEYFAVPLKRGRCRCGFEIPESQSKTKTLSKKSSS</sequence>
<dbReference type="Proteomes" id="UP000256328">
    <property type="component" value="Unassembled WGS sequence"/>
</dbReference>
<protein>
    <submittedName>
        <fullName evidence="2">Uncharacterized protein</fullName>
    </submittedName>
</protein>
<organism evidence="2 3">
    <name type="scientific">Coleophoma crateriformis</name>
    <dbReference type="NCBI Taxonomy" id="565419"/>
    <lineage>
        <taxon>Eukaryota</taxon>
        <taxon>Fungi</taxon>
        <taxon>Dikarya</taxon>
        <taxon>Ascomycota</taxon>
        <taxon>Pezizomycotina</taxon>
        <taxon>Leotiomycetes</taxon>
        <taxon>Helotiales</taxon>
        <taxon>Dermateaceae</taxon>
        <taxon>Coleophoma</taxon>
    </lineage>
</organism>
<feature type="compositionally biased region" description="Polar residues" evidence="1">
    <location>
        <begin position="1"/>
        <end position="19"/>
    </location>
</feature>
<feature type="compositionally biased region" description="Low complexity" evidence="1">
    <location>
        <begin position="26"/>
        <end position="43"/>
    </location>
</feature>
<dbReference type="OrthoDB" id="10489949at2759"/>
<dbReference type="AlphaFoldDB" id="A0A3D8T8F7"/>
<name>A0A3D8T8F7_9HELO</name>
<gene>
    <name evidence="2" type="ORF">BP5796_00616</name>
</gene>
<feature type="region of interest" description="Disordered" evidence="1">
    <location>
        <begin position="1"/>
        <end position="62"/>
    </location>
</feature>
<accession>A0A3D8T8F7</accession>
<proteinExistence type="predicted"/>
<evidence type="ECO:0000256" key="1">
    <source>
        <dbReference type="SAM" id="MobiDB-lite"/>
    </source>
</evidence>
<evidence type="ECO:0000313" key="3">
    <source>
        <dbReference type="Proteomes" id="UP000256328"/>
    </source>
</evidence>
<reference evidence="2 3" key="1">
    <citation type="journal article" date="2018" name="IMA Fungus">
        <title>IMA Genome-F 9: Draft genome sequence of Annulohypoxylon stygium, Aspergillus mulundensis, Berkeleyomyces basicola (syn. Thielaviopsis basicola), Ceratocystis smalleyi, two Cercospora beticola strains, Coleophoma cylindrospora, Fusarium fracticaudum, Phialophora cf. hyalina, and Morchella septimelata.</title>
        <authorList>
            <person name="Wingfield B.D."/>
            <person name="Bills G.F."/>
            <person name="Dong Y."/>
            <person name="Huang W."/>
            <person name="Nel W.J."/>
            <person name="Swalarsk-Parry B.S."/>
            <person name="Vaghefi N."/>
            <person name="Wilken P.M."/>
            <person name="An Z."/>
            <person name="de Beer Z.W."/>
            <person name="De Vos L."/>
            <person name="Chen L."/>
            <person name="Duong T.A."/>
            <person name="Gao Y."/>
            <person name="Hammerbacher A."/>
            <person name="Kikkert J.R."/>
            <person name="Li Y."/>
            <person name="Li H."/>
            <person name="Li K."/>
            <person name="Li Q."/>
            <person name="Liu X."/>
            <person name="Ma X."/>
            <person name="Naidoo K."/>
            <person name="Pethybridge S.J."/>
            <person name="Sun J."/>
            <person name="Steenkamp E.T."/>
            <person name="van der Nest M.A."/>
            <person name="van Wyk S."/>
            <person name="Wingfield M.J."/>
            <person name="Xiong C."/>
            <person name="Yue Q."/>
            <person name="Zhang X."/>
        </authorList>
    </citation>
    <scope>NUCLEOTIDE SEQUENCE [LARGE SCALE GENOMIC DNA]</scope>
    <source>
        <strain evidence="2 3">BP5796</strain>
    </source>
</reference>
<comment type="caution">
    <text evidence="2">The sequence shown here is derived from an EMBL/GenBank/DDBJ whole genome shotgun (WGS) entry which is preliminary data.</text>
</comment>
<keyword evidence="3" id="KW-1185">Reference proteome</keyword>
<evidence type="ECO:0000313" key="2">
    <source>
        <dbReference type="EMBL" id="RDW94853.1"/>
    </source>
</evidence>